<evidence type="ECO:0000313" key="1">
    <source>
        <dbReference type="EMBL" id="KAI6080284.1"/>
    </source>
</evidence>
<sequence>MRGDCGSVILATHRAVPIKPEPLRTCTVFSTEDSGKLSIYEVNSMNAEAMSFTKTYFLCPTSDFIFPPPTGPLCLGSIIRSTSAPQYPLNRASVVAVANAFPPIVETDWTKTVSTEKGLGLGVYAQFLQLATGGLPLGPEVEVERSNKMENTFAFNTMTTLSFEPTQEYVEQAVKAPAVQAWLREPRQKFALVNTLFLVTGMKLVKGAKIKYSTSQSTAVRGNLGIDVTALGTTFGPKGHWIRADEDAVESTREAEFVFAFRVKRLKFGRRVKLEEYSKGAFMAIGGKADEDECVLVEDVDGASIETAEAVPDETENGNVYCVPA</sequence>
<comment type="caution">
    <text evidence="1">The sequence shown here is derived from an EMBL/GenBank/DDBJ whole genome shotgun (WGS) entry which is preliminary data.</text>
</comment>
<name>A0ACC0CIP9_9PEZI</name>
<proteinExistence type="predicted"/>
<gene>
    <name evidence="1" type="ORF">F4821DRAFT_251807</name>
</gene>
<accession>A0ACC0CIP9</accession>
<evidence type="ECO:0000313" key="2">
    <source>
        <dbReference type="Proteomes" id="UP001497680"/>
    </source>
</evidence>
<dbReference type="Proteomes" id="UP001497680">
    <property type="component" value="Unassembled WGS sequence"/>
</dbReference>
<protein>
    <submittedName>
        <fullName evidence="1">Uncharacterized protein</fullName>
    </submittedName>
</protein>
<reference evidence="1 2" key="1">
    <citation type="journal article" date="2022" name="New Phytol.">
        <title>Ecological generalism drives hyperdiversity of secondary metabolite gene clusters in xylarialean endophytes.</title>
        <authorList>
            <person name="Franco M.E.E."/>
            <person name="Wisecaver J.H."/>
            <person name="Arnold A.E."/>
            <person name="Ju Y.M."/>
            <person name="Slot J.C."/>
            <person name="Ahrendt S."/>
            <person name="Moore L.P."/>
            <person name="Eastman K.E."/>
            <person name="Scott K."/>
            <person name="Konkel Z."/>
            <person name="Mondo S.J."/>
            <person name="Kuo A."/>
            <person name="Hayes R.D."/>
            <person name="Haridas S."/>
            <person name="Andreopoulos B."/>
            <person name="Riley R."/>
            <person name="LaButti K."/>
            <person name="Pangilinan J."/>
            <person name="Lipzen A."/>
            <person name="Amirebrahimi M."/>
            <person name="Yan J."/>
            <person name="Adam C."/>
            <person name="Keymanesh K."/>
            <person name="Ng V."/>
            <person name="Louie K."/>
            <person name="Northen T."/>
            <person name="Drula E."/>
            <person name="Henrissat B."/>
            <person name="Hsieh H.M."/>
            <person name="Youens-Clark K."/>
            <person name="Lutzoni F."/>
            <person name="Miadlikowska J."/>
            <person name="Eastwood D.C."/>
            <person name="Hamelin R.C."/>
            <person name="Grigoriev I.V."/>
            <person name="U'Ren J.M."/>
        </authorList>
    </citation>
    <scope>NUCLEOTIDE SEQUENCE [LARGE SCALE GENOMIC DNA]</scope>
    <source>
        <strain evidence="1 2">ER1909</strain>
    </source>
</reference>
<keyword evidence="2" id="KW-1185">Reference proteome</keyword>
<dbReference type="EMBL" id="MU394458">
    <property type="protein sequence ID" value="KAI6080284.1"/>
    <property type="molecule type" value="Genomic_DNA"/>
</dbReference>
<organism evidence="1 2">
    <name type="scientific">Hypoxylon rubiginosum</name>
    <dbReference type="NCBI Taxonomy" id="110542"/>
    <lineage>
        <taxon>Eukaryota</taxon>
        <taxon>Fungi</taxon>
        <taxon>Dikarya</taxon>
        <taxon>Ascomycota</taxon>
        <taxon>Pezizomycotina</taxon>
        <taxon>Sordariomycetes</taxon>
        <taxon>Xylariomycetidae</taxon>
        <taxon>Xylariales</taxon>
        <taxon>Hypoxylaceae</taxon>
        <taxon>Hypoxylon</taxon>
    </lineage>
</organism>